<dbReference type="InterPro" id="IPR012349">
    <property type="entry name" value="Split_barrel_FMN-bd"/>
</dbReference>
<evidence type="ECO:0000256" key="3">
    <source>
        <dbReference type="ARBA" id="ARBA00023143"/>
    </source>
</evidence>
<evidence type="ECO:0000259" key="5">
    <source>
        <dbReference type="Pfam" id="PF12945"/>
    </source>
</evidence>
<keyword evidence="2" id="KW-0547">Nucleotide-binding</keyword>
<dbReference type="Proteomes" id="UP001500021">
    <property type="component" value="Unassembled WGS sequence"/>
</dbReference>
<dbReference type="InterPro" id="IPR009875">
    <property type="entry name" value="PilZ_domain"/>
</dbReference>
<keyword evidence="3" id="KW-0975">Bacterial flagellum</keyword>
<dbReference type="Gene3D" id="2.40.10.220">
    <property type="entry name" value="predicted glycosyltransferase like domains"/>
    <property type="match status" value="1"/>
</dbReference>
<dbReference type="EMBL" id="BAAAFA010000007">
    <property type="protein sequence ID" value="GAA0818573.1"/>
    <property type="molecule type" value="Genomic_DNA"/>
</dbReference>
<dbReference type="Pfam" id="PF12945">
    <property type="entry name" value="PilZNR"/>
    <property type="match status" value="1"/>
</dbReference>
<dbReference type="Gene3D" id="2.30.110.10">
    <property type="entry name" value="Electron Transport, Fmn-binding Protein, Chain A"/>
    <property type="match status" value="1"/>
</dbReference>
<evidence type="ECO:0000256" key="1">
    <source>
        <dbReference type="ARBA" id="ARBA00022636"/>
    </source>
</evidence>
<feature type="domain" description="Type III secretion system flagellar brake protein YcgR PilZN" evidence="5">
    <location>
        <begin position="18"/>
        <end position="106"/>
    </location>
</feature>
<dbReference type="SUPFAM" id="SSF141371">
    <property type="entry name" value="PilZ domain-like"/>
    <property type="match status" value="2"/>
</dbReference>
<keyword evidence="7" id="KW-1185">Reference proteome</keyword>
<comment type="caution">
    <text evidence="6">The sequence shown here is derived from an EMBL/GenBank/DDBJ whole genome shotgun (WGS) entry which is preliminary data.</text>
</comment>
<dbReference type="RefSeq" id="WP_343817424.1">
    <property type="nucleotide sequence ID" value="NZ_BAAAFA010000007.1"/>
</dbReference>
<organism evidence="6 7">
    <name type="scientific">Colwellia asteriadis</name>
    <dbReference type="NCBI Taxonomy" id="517723"/>
    <lineage>
        <taxon>Bacteria</taxon>
        <taxon>Pseudomonadati</taxon>
        <taxon>Pseudomonadota</taxon>
        <taxon>Gammaproteobacteria</taxon>
        <taxon>Alteromonadales</taxon>
        <taxon>Colwelliaceae</taxon>
        <taxon>Colwellia</taxon>
    </lineage>
</organism>
<evidence type="ECO:0000259" key="4">
    <source>
        <dbReference type="Pfam" id="PF07238"/>
    </source>
</evidence>
<evidence type="ECO:0000256" key="2">
    <source>
        <dbReference type="ARBA" id="ARBA00022741"/>
    </source>
</evidence>
<dbReference type="InterPro" id="IPR009926">
    <property type="entry name" value="T3SS_YcgR_PilZN"/>
</dbReference>
<evidence type="ECO:0000313" key="6">
    <source>
        <dbReference type="EMBL" id="GAA0818573.1"/>
    </source>
</evidence>
<evidence type="ECO:0008006" key="8">
    <source>
        <dbReference type="Google" id="ProtNLM"/>
    </source>
</evidence>
<proteinExistence type="predicted"/>
<reference evidence="6 7" key="1">
    <citation type="journal article" date="2019" name="Int. J. Syst. Evol. Microbiol.">
        <title>The Global Catalogue of Microorganisms (GCM) 10K type strain sequencing project: providing services to taxonomists for standard genome sequencing and annotation.</title>
        <authorList>
            <consortium name="The Broad Institute Genomics Platform"/>
            <consortium name="The Broad Institute Genome Sequencing Center for Infectious Disease"/>
            <person name="Wu L."/>
            <person name="Ma J."/>
        </authorList>
    </citation>
    <scope>NUCLEOTIDE SEQUENCE [LARGE SCALE GENOMIC DNA]</scope>
    <source>
        <strain evidence="6 7">JCM 15608</strain>
    </source>
</reference>
<sequence length="227" mass="25120">MIDAENQILNEFIHNLTPGKIIDLQFGGLSGVRMKPVVIGIDLGRYILVKFPNKLNHADYKDILLSGSGVVVRYILEGQHGECVAFSTSIKHVSTIPEKLIFLNYPTHIENRQLRTSQRKQTHIPAQIAQNKKGNTLTGNCIGGYIVDISARGCLFSFKAISRDSGVKKCPVHIAITRIGVEEPLLVNAHIKNNRFDNGNILVGIMFDESSLKTISLLLDEMAIEST</sequence>
<dbReference type="Pfam" id="PF07238">
    <property type="entry name" value="PilZ"/>
    <property type="match status" value="1"/>
</dbReference>
<protein>
    <recommendedName>
        <fullName evidence="8">PilZ domain-containing protein</fullName>
    </recommendedName>
</protein>
<gene>
    <name evidence="6" type="ORF">GCM10009111_21420</name>
</gene>
<keyword evidence="1" id="KW-0973">c-di-GMP</keyword>
<name>A0ABN1L7T8_9GAMM</name>
<evidence type="ECO:0000313" key="7">
    <source>
        <dbReference type="Proteomes" id="UP001500021"/>
    </source>
</evidence>
<accession>A0ABN1L7T8</accession>
<feature type="domain" description="PilZ" evidence="4">
    <location>
        <begin position="113"/>
        <end position="218"/>
    </location>
</feature>